<dbReference type="OrthoDB" id="913477at2759"/>
<dbReference type="Proteomes" id="UP000824120">
    <property type="component" value="Chromosome 1"/>
</dbReference>
<keyword evidence="2" id="KW-1185">Reference proteome</keyword>
<dbReference type="AlphaFoldDB" id="A0A9J6B5D1"/>
<name>A0A9J6B5D1_SOLCO</name>
<dbReference type="EMBL" id="JACXVP010000001">
    <property type="protein sequence ID" value="KAG5631889.1"/>
    <property type="molecule type" value="Genomic_DNA"/>
</dbReference>
<organism evidence="1 2">
    <name type="scientific">Solanum commersonii</name>
    <name type="common">Commerson's wild potato</name>
    <name type="synonym">Commerson's nightshade</name>
    <dbReference type="NCBI Taxonomy" id="4109"/>
    <lineage>
        <taxon>Eukaryota</taxon>
        <taxon>Viridiplantae</taxon>
        <taxon>Streptophyta</taxon>
        <taxon>Embryophyta</taxon>
        <taxon>Tracheophyta</taxon>
        <taxon>Spermatophyta</taxon>
        <taxon>Magnoliopsida</taxon>
        <taxon>eudicotyledons</taxon>
        <taxon>Gunneridae</taxon>
        <taxon>Pentapetalae</taxon>
        <taxon>asterids</taxon>
        <taxon>lamiids</taxon>
        <taxon>Solanales</taxon>
        <taxon>Solanaceae</taxon>
        <taxon>Solanoideae</taxon>
        <taxon>Solaneae</taxon>
        <taxon>Solanum</taxon>
    </lineage>
</organism>
<accession>A0A9J6B5D1</accession>
<evidence type="ECO:0000313" key="2">
    <source>
        <dbReference type="Proteomes" id="UP000824120"/>
    </source>
</evidence>
<comment type="caution">
    <text evidence="1">The sequence shown here is derived from an EMBL/GenBank/DDBJ whole genome shotgun (WGS) entry which is preliminary data.</text>
</comment>
<protein>
    <submittedName>
        <fullName evidence="1">Uncharacterized protein</fullName>
    </submittedName>
</protein>
<reference evidence="1 2" key="1">
    <citation type="submission" date="2020-09" db="EMBL/GenBank/DDBJ databases">
        <title>De no assembly of potato wild relative species, Solanum commersonii.</title>
        <authorList>
            <person name="Cho K."/>
        </authorList>
    </citation>
    <scope>NUCLEOTIDE SEQUENCE [LARGE SCALE GENOMIC DNA]</scope>
    <source>
        <strain evidence="1">LZ3.2</strain>
        <tissue evidence="1">Leaf</tissue>
    </source>
</reference>
<gene>
    <name evidence="1" type="ORF">H5410_003606</name>
</gene>
<proteinExistence type="predicted"/>
<evidence type="ECO:0000313" key="1">
    <source>
        <dbReference type="EMBL" id="KAG5631889.1"/>
    </source>
</evidence>
<sequence length="156" mass="18469">MFFLNEKGWDFAKMENYIPEYGQVSVAALMHTWNPTASDLCGFCTSLVVESIEHLFKRGDIAQCVWRYFSDAADISPLPYLKQNIRKWWSLDCNPRKKVVYQVVPIVILWFLWMRRNTILHGGTFSRGKLIWEVNDFIRKFMFLRFKVSCEGQDLI</sequence>